<dbReference type="AlphaFoldDB" id="A0A8H6M463"/>
<accession>A0A8H6M463</accession>
<dbReference type="EMBL" id="JACGCI010000054">
    <property type="protein sequence ID" value="KAF6750842.1"/>
    <property type="molecule type" value="Genomic_DNA"/>
</dbReference>
<reference evidence="1 2" key="1">
    <citation type="submission" date="2020-07" db="EMBL/GenBank/DDBJ databases">
        <title>Comparative genomics of pyrophilous fungi reveals a link between fire events and developmental genes.</title>
        <authorList>
            <consortium name="DOE Joint Genome Institute"/>
            <person name="Steindorff A.S."/>
            <person name="Carver A."/>
            <person name="Calhoun S."/>
            <person name="Stillman K."/>
            <person name="Liu H."/>
            <person name="Lipzen A."/>
            <person name="Pangilinan J."/>
            <person name="Labutti K."/>
            <person name="Bruns T.D."/>
            <person name="Grigoriev I.V."/>
        </authorList>
    </citation>
    <scope>NUCLEOTIDE SEQUENCE [LARGE SCALE GENOMIC DNA]</scope>
    <source>
        <strain evidence="1 2">CBS 144469</strain>
    </source>
</reference>
<comment type="caution">
    <text evidence="1">The sequence shown here is derived from an EMBL/GenBank/DDBJ whole genome shotgun (WGS) entry which is preliminary data.</text>
</comment>
<name>A0A8H6M463_9AGAR</name>
<organism evidence="1 2">
    <name type="scientific">Ephemerocybe angulata</name>
    <dbReference type="NCBI Taxonomy" id="980116"/>
    <lineage>
        <taxon>Eukaryota</taxon>
        <taxon>Fungi</taxon>
        <taxon>Dikarya</taxon>
        <taxon>Basidiomycota</taxon>
        <taxon>Agaricomycotina</taxon>
        <taxon>Agaricomycetes</taxon>
        <taxon>Agaricomycetidae</taxon>
        <taxon>Agaricales</taxon>
        <taxon>Agaricineae</taxon>
        <taxon>Psathyrellaceae</taxon>
        <taxon>Ephemerocybe</taxon>
    </lineage>
</organism>
<proteinExistence type="predicted"/>
<gene>
    <name evidence="1" type="ORF">DFP72DRAFT_851370</name>
</gene>
<keyword evidence="2" id="KW-1185">Reference proteome</keyword>
<evidence type="ECO:0000313" key="1">
    <source>
        <dbReference type="EMBL" id="KAF6750842.1"/>
    </source>
</evidence>
<dbReference type="Proteomes" id="UP000521943">
    <property type="component" value="Unassembled WGS sequence"/>
</dbReference>
<protein>
    <submittedName>
        <fullName evidence="1">Uncharacterized protein</fullName>
    </submittedName>
</protein>
<sequence>MIVTNIGKEGVEKTKIRSRSYALRVYKAGGSGLLDANKLHADRQDPRTSTGLGGAEIAWGNVRCLKKDCKLKMSSQLEQQQVYSHYPSNRRHEQRWRPTCQEWTFELSNSNHFKAGRRGRQINASHQYWQIRINKDFEEMPPFRSNSDHWPARGPTTRDEAMPILLEGECGQSAKEIRRNAEVLDKRLNIFAIGGTFWEIEPESCDLWEMSEIGGGRSTSSGSPQTWRTTGQWCRIQRHVLSQTLVSQTETDTGSESYCIRAACHNWHTCPKRISNARSRLVRSVGGINLNICPSTSRGNRLTGDKTARYDVHFASSLWTSKRSLSIRLAERESADQIGYTHTINKQMHRRVNYTPARQFHMREVEQKLLLAYALEGGVRTTKKVLINTSCART</sequence>
<evidence type="ECO:0000313" key="2">
    <source>
        <dbReference type="Proteomes" id="UP000521943"/>
    </source>
</evidence>